<proteinExistence type="predicted"/>
<dbReference type="Pfam" id="PF01547">
    <property type="entry name" value="SBP_bac_1"/>
    <property type="match status" value="1"/>
</dbReference>
<comment type="caution">
    <text evidence="6">The sequence shown here is derived from an EMBL/GenBank/DDBJ whole genome shotgun (WGS) entry which is preliminary data.</text>
</comment>
<dbReference type="InterPro" id="IPR006059">
    <property type="entry name" value="SBP"/>
</dbReference>
<keyword evidence="5" id="KW-0449">Lipoprotein</keyword>
<keyword evidence="2" id="KW-0732">Signal</keyword>
<evidence type="ECO:0000256" key="1">
    <source>
        <dbReference type="ARBA" id="ARBA00022475"/>
    </source>
</evidence>
<evidence type="ECO:0000256" key="5">
    <source>
        <dbReference type="ARBA" id="ARBA00023288"/>
    </source>
</evidence>
<evidence type="ECO:0000313" key="6">
    <source>
        <dbReference type="EMBL" id="KKM23869.1"/>
    </source>
</evidence>
<dbReference type="PANTHER" id="PTHR43649">
    <property type="entry name" value="ARABINOSE-BINDING PROTEIN-RELATED"/>
    <property type="match status" value="1"/>
</dbReference>
<sequence length="430" mass="48406">MGRKIRMLISTFVVVSLFVIASTGSVLAKTTLTVWWWQFWQDALTPAIEDFHQDYPEIKIEQEILGPGDVYANLLLALSAGAGIPDMVGLESSHLTQYVSLGGLADITEEISPWYDKIDQGKWPAAKDKEGRIYAMPVDSGPVALYYRRDVFEQAGLASDPESVHALLDTWDDLYEVGKQIKTATAKFIFPQAKTNNDFRIFETLMWQQEAGYVDREGKLVIDSPKAVRTLEYLGKLWKEDLLLDTPAWTAGWYAALDAGMVATIPNAIWLGGFLWSWIAAESVGKWGVVPLPVWQEGGVRSSNDGGSNISITKASGNKEAAWEFIKYIFTNEEYLIEAWRTADWFPSLMATWDDPFVDEPVEFFGGQAYRKIFTEAAKVIPWWDYTKDYNEMNSIMQVYVTAYALGEEESAEEALTKAAAEIRTRTGRE</sequence>
<keyword evidence="1" id="KW-1003">Cell membrane</keyword>
<gene>
    <name evidence="6" type="ORF">LCGC14_1610850</name>
</gene>
<evidence type="ECO:0008006" key="7">
    <source>
        <dbReference type="Google" id="ProtNLM"/>
    </source>
</evidence>
<protein>
    <recommendedName>
        <fullName evidence="7">ABC transmembrane type-1 domain-containing protein</fullName>
    </recommendedName>
</protein>
<organism evidence="6">
    <name type="scientific">marine sediment metagenome</name>
    <dbReference type="NCBI Taxonomy" id="412755"/>
    <lineage>
        <taxon>unclassified sequences</taxon>
        <taxon>metagenomes</taxon>
        <taxon>ecological metagenomes</taxon>
    </lineage>
</organism>
<dbReference type="SUPFAM" id="SSF53850">
    <property type="entry name" value="Periplasmic binding protein-like II"/>
    <property type="match status" value="1"/>
</dbReference>
<dbReference type="Gene3D" id="3.40.190.10">
    <property type="entry name" value="Periplasmic binding protein-like II"/>
    <property type="match status" value="1"/>
</dbReference>
<evidence type="ECO:0000256" key="2">
    <source>
        <dbReference type="ARBA" id="ARBA00022729"/>
    </source>
</evidence>
<dbReference type="InterPro" id="IPR050490">
    <property type="entry name" value="Bact_solute-bd_prot1"/>
</dbReference>
<dbReference type="AlphaFoldDB" id="A0A0F9IV24"/>
<keyword evidence="3" id="KW-0472">Membrane</keyword>
<name>A0A0F9IV24_9ZZZZ</name>
<evidence type="ECO:0000256" key="4">
    <source>
        <dbReference type="ARBA" id="ARBA00023139"/>
    </source>
</evidence>
<dbReference type="PANTHER" id="PTHR43649:SF33">
    <property type="entry name" value="POLYGALACTURONAN_RHAMNOGALACTURONAN-BINDING PROTEIN YTCQ"/>
    <property type="match status" value="1"/>
</dbReference>
<dbReference type="CDD" id="cd13585">
    <property type="entry name" value="PBP2_TMBP_like"/>
    <property type="match status" value="1"/>
</dbReference>
<dbReference type="EMBL" id="LAZR01013038">
    <property type="protein sequence ID" value="KKM23869.1"/>
    <property type="molecule type" value="Genomic_DNA"/>
</dbReference>
<accession>A0A0F9IV24</accession>
<reference evidence="6" key="1">
    <citation type="journal article" date="2015" name="Nature">
        <title>Complex archaea that bridge the gap between prokaryotes and eukaryotes.</title>
        <authorList>
            <person name="Spang A."/>
            <person name="Saw J.H."/>
            <person name="Jorgensen S.L."/>
            <person name="Zaremba-Niedzwiedzka K."/>
            <person name="Martijn J."/>
            <person name="Lind A.E."/>
            <person name="van Eijk R."/>
            <person name="Schleper C."/>
            <person name="Guy L."/>
            <person name="Ettema T.J."/>
        </authorList>
    </citation>
    <scope>NUCLEOTIDE SEQUENCE</scope>
</reference>
<keyword evidence="4" id="KW-0564">Palmitate</keyword>
<evidence type="ECO:0000256" key="3">
    <source>
        <dbReference type="ARBA" id="ARBA00023136"/>
    </source>
</evidence>